<sequence>MNVATGFAMPFTVPEGYTLTFLEYEGSHTEDVALDTYYEPSTPPGLQLVGCERFGSGLFIYAQEISAFSTAILDPTGASAHQIDFQIANLGGGALQGGASLLGLLEAVGTKPLPDIKMVKCKHCGHEHSVPVDTSQVICPECGQLTIYRNLSRFRGTPL</sequence>
<feature type="non-terminal residue" evidence="1">
    <location>
        <position position="159"/>
    </location>
</feature>
<dbReference type="AlphaFoldDB" id="X1TY58"/>
<reference evidence="1" key="1">
    <citation type="journal article" date="2014" name="Front. Microbiol.">
        <title>High frequency of phylogenetically diverse reductive dehalogenase-homologous genes in deep subseafloor sedimentary metagenomes.</title>
        <authorList>
            <person name="Kawai M."/>
            <person name="Futagami T."/>
            <person name="Toyoda A."/>
            <person name="Takaki Y."/>
            <person name="Nishi S."/>
            <person name="Hori S."/>
            <person name="Arai W."/>
            <person name="Tsubouchi T."/>
            <person name="Morono Y."/>
            <person name="Uchiyama I."/>
            <person name="Ito T."/>
            <person name="Fujiyama A."/>
            <person name="Inagaki F."/>
            <person name="Takami H."/>
        </authorList>
    </citation>
    <scope>NUCLEOTIDE SEQUENCE</scope>
    <source>
        <strain evidence="1">Expedition CK06-06</strain>
    </source>
</reference>
<protein>
    <submittedName>
        <fullName evidence="1">Uncharacterized protein</fullName>
    </submittedName>
</protein>
<gene>
    <name evidence="1" type="ORF">S12H4_38471</name>
</gene>
<name>X1TY58_9ZZZZ</name>
<evidence type="ECO:0000313" key="1">
    <source>
        <dbReference type="EMBL" id="GAI92470.1"/>
    </source>
</evidence>
<comment type="caution">
    <text evidence="1">The sequence shown here is derived from an EMBL/GenBank/DDBJ whole genome shotgun (WGS) entry which is preliminary data.</text>
</comment>
<organism evidence="1">
    <name type="scientific">marine sediment metagenome</name>
    <dbReference type="NCBI Taxonomy" id="412755"/>
    <lineage>
        <taxon>unclassified sequences</taxon>
        <taxon>metagenomes</taxon>
        <taxon>ecological metagenomes</taxon>
    </lineage>
</organism>
<proteinExistence type="predicted"/>
<accession>X1TY58</accession>
<dbReference type="EMBL" id="BARW01023159">
    <property type="protein sequence ID" value="GAI92470.1"/>
    <property type="molecule type" value="Genomic_DNA"/>
</dbReference>